<dbReference type="Pfam" id="PF07690">
    <property type="entry name" value="MFS_1"/>
    <property type="match status" value="2"/>
</dbReference>
<dbReference type="InterPro" id="IPR003593">
    <property type="entry name" value="AAA+_ATPase"/>
</dbReference>
<keyword evidence="4" id="KW-0547">Nucleotide-binding</keyword>
<keyword evidence="11" id="KW-1185">Reference proteome</keyword>
<sequence length="575" mass="61641">MSSKTYCLHGRNGTGKTTLLRAISERTIPGLPPFMTSVLVRQEILPSELTVREFMLSFDERMEILDERLEAADAADEEAVAGLCDAISNLELEQEDPAGMRGALGLFAAGGLEGKVLSELSGGERKRVALAVAALVRPDVIMLDEPNNHLDQAGIGMLREFLGAHFILGTMYCWGNFLSYAPASLLFFDGLPHMGMTPDAVQVMPFALVALNIGLPIGARLNKAVGPRKTTLMGVVLMIVGTYLGSYQTRLAPFMFFYALLAGLGSGFAYSTPMIAGWSWFPNRKGLINGLTLFGFGLGPFVFNKVATNLAQSGVPFGLMLRKLSAVYAVLAIAGASLVKQKPLPEECELPDVPAPVELCEEPGAEFGEAVRSKRFALLWFIGLMAFTPGLTVMGLYKRFGMSNAAALVANDRFQSSVGGMGAILSGVGRLFWGNIVDKIGFQKGYTTTTALSIAMMLLLPFTTGNKLAFAAAVCSALFCLGGSIAMFVTVNAQTFGVRNAGEIYSLLFSALAFASVFGARLTMGLVDKVGWGGIFKVLGGMGVVNLFLLQLLRRETKKKAPWETRFESQSGGQE</sequence>
<keyword evidence="2" id="KW-0813">Transport</keyword>
<feature type="domain" description="Major facilitator superfamily (MFS) profile" evidence="9">
    <location>
        <begin position="149"/>
        <end position="558"/>
    </location>
</feature>
<feature type="transmembrane region" description="Helical" evidence="8">
    <location>
        <begin position="200"/>
        <end position="219"/>
    </location>
</feature>
<dbReference type="SUPFAM" id="SSF103473">
    <property type="entry name" value="MFS general substrate transporter"/>
    <property type="match status" value="1"/>
</dbReference>
<dbReference type="InterPro" id="IPR036259">
    <property type="entry name" value="MFS_trans_sf"/>
</dbReference>
<evidence type="ECO:0000256" key="2">
    <source>
        <dbReference type="ARBA" id="ARBA00022448"/>
    </source>
</evidence>
<dbReference type="InterPro" id="IPR011701">
    <property type="entry name" value="MFS"/>
</dbReference>
<feature type="transmembrane region" description="Helical" evidence="8">
    <location>
        <begin position="468"/>
        <end position="492"/>
    </location>
</feature>
<dbReference type="PROSITE" id="PS00211">
    <property type="entry name" value="ABC_TRANSPORTER_1"/>
    <property type="match status" value="1"/>
</dbReference>
<dbReference type="PANTHER" id="PTHR43385">
    <property type="entry name" value="RIBOFLAVIN TRANSPORTER RIBJ"/>
    <property type="match status" value="1"/>
</dbReference>
<keyword evidence="3 8" id="KW-0812">Transmembrane</keyword>
<comment type="caution">
    <text evidence="10">The sequence shown here is derived from an EMBL/GenBank/DDBJ whole genome shotgun (WGS) entry which is preliminary data.</text>
</comment>
<dbReference type="InterPro" id="IPR027417">
    <property type="entry name" value="P-loop_NTPase"/>
</dbReference>
<keyword evidence="5" id="KW-0067">ATP-binding</keyword>
<dbReference type="InterPro" id="IPR052983">
    <property type="entry name" value="MFS_Riboflavin_Transporter"/>
</dbReference>
<feature type="transmembrane region" description="Helical" evidence="8">
    <location>
        <begin position="417"/>
        <end position="433"/>
    </location>
</feature>
<feature type="transmembrane region" description="Helical" evidence="8">
    <location>
        <begin position="530"/>
        <end position="550"/>
    </location>
</feature>
<evidence type="ECO:0000256" key="6">
    <source>
        <dbReference type="ARBA" id="ARBA00022989"/>
    </source>
</evidence>
<feature type="transmembrane region" description="Helical" evidence="8">
    <location>
        <begin position="166"/>
        <end position="188"/>
    </location>
</feature>
<dbReference type="Proteomes" id="UP001165060">
    <property type="component" value="Unassembled WGS sequence"/>
</dbReference>
<protein>
    <recommendedName>
        <fullName evidence="9">Major facilitator superfamily (MFS) profile domain-containing protein</fullName>
    </recommendedName>
</protein>
<name>A0ABQ6M9W9_9STRA</name>
<dbReference type="Pfam" id="PF00005">
    <property type="entry name" value="ABC_tran"/>
    <property type="match status" value="1"/>
</dbReference>
<comment type="subcellular location">
    <subcellularLocation>
        <location evidence="1">Membrane</location>
        <topology evidence="1">Multi-pass membrane protein</topology>
    </subcellularLocation>
</comment>
<feature type="transmembrane region" description="Helical" evidence="8">
    <location>
        <begin position="504"/>
        <end position="524"/>
    </location>
</feature>
<organism evidence="10 11">
    <name type="scientific">Tetraparma gracilis</name>
    <dbReference type="NCBI Taxonomy" id="2962635"/>
    <lineage>
        <taxon>Eukaryota</taxon>
        <taxon>Sar</taxon>
        <taxon>Stramenopiles</taxon>
        <taxon>Ochrophyta</taxon>
        <taxon>Bolidophyceae</taxon>
        <taxon>Parmales</taxon>
        <taxon>Triparmaceae</taxon>
        <taxon>Tetraparma</taxon>
    </lineage>
</organism>
<evidence type="ECO:0000256" key="7">
    <source>
        <dbReference type="ARBA" id="ARBA00023136"/>
    </source>
</evidence>
<feature type="transmembrane region" description="Helical" evidence="8">
    <location>
        <begin position="376"/>
        <end position="397"/>
    </location>
</feature>
<feature type="transmembrane region" description="Helical" evidence="8">
    <location>
        <begin position="445"/>
        <end position="462"/>
    </location>
</feature>
<dbReference type="Gene3D" id="1.20.1250.20">
    <property type="entry name" value="MFS general substrate transporter like domains"/>
    <property type="match status" value="2"/>
</dbReference>
<dbReference type="SUPFAM" id="SSF52540">
    <property type="entry name" value="P-loop containing nucleoside triphosphate hydrolases"/>
    <property type="match status" value="1"/>
</dbReference>
<evidence type="ECO:0000256" key="3">
    <source>
        <dbReference type="ARBA" id="ARBA00022692"/>
    </source>
</evidence>
<evidence type="ECO:0000256" key="5">
    <source>
        <dbReference type="ARBA" id="ARBA00022840"/>
    </source>
</evidence>
<evidence type="ECO:0000256" key="8">
    <source>
        <dbReference type="SAM" id="Phobius"/>
    </source>
</evidence>
<evidence type="ECO:0000259" key="9">
    <source>
        <dbReference type="PROSITE" id="PS50850"/>
    </source>
</evidence>
<feature type="transmembrane region" description="Helical" evidence="8">
    <location>
        <begin position="287"/>
        <end position="307"/>
    </location>
</feature>
<accession>A0ABQ6M9W9</accession>
<dbReference type="SMART" id="SM00382">
    <property type="entry name" value="AAA"/>
    <property type="match status" value="1"/>
</dbReference>
<gene>
    <name evidence="10" type="ORF">TeGR_g5069</name>
</gene>
<dbReference type="InterPro" id="IPR017871">
    <property type="entry name" value="ABC_transporter-like_CS"/>
</dbReference>
<feature type="transmembrane region" description="Helical" evidence="8">
    <location>
        <begin position="231"/>
        <end position="249"/>
    </location>
</feature>
<evidence type="ECO:0000256" key="4">
    <source>
        <dbReference type="ARBA" id="ARBA00022741"/>
    </source>
</evidence>
<dbReference type="InterPro" id="IPR003439">
    <property type="entry name" value="ABC_transporter-like_ATP-bd"/>
</dbReference>
<feature type="transmembrane region" description="Helical" evidence="8">
    <location>
        <begin position="255"/>
        <end position="275"/>
    </location>
</feature>
<reference evidence="10 11" key="1">
    <citation type="journal article" date="2023" name="Commun. Biol.">
        <title>Genome analysis of Parmales, the sister group of diatoms, reveals the evolutionary specialization of diatoms from phago-mixotrophs to photoautotrophs.</title>
        <authorList>
            <person name="Ban H."/>
            <person name="Sato S."/>
            <person name="Yoshikawa S."/>
            <person name="Yamada K."/>
            <person name="Nakamura Y."/>
            <person name="Ichinomiya M."/>
            <person name="Sato N."/>
            <person name="Blanc-Mathieu R."/>
            <person name="Endo H."/>
            <person name="Kuwata A."/>
            <person name="Ogata H."/>
        </authorList>
    </citation>
    <scope>NUCLEOTIDE SEQUENCE [LARGE SCALE GENOMIC DNA]</scope>
</reference>
<dbReference type="PANTHER" id="PTHR43385:SF1">
    <property type="entry name" value="RIBOFLAVIN TRANSPORTER RIBJ"/>
    <property type="match status" value="1"/>
</dbReference>
<keyword evidence="7 8" id="KW-0472">Membrane</keyword>
<evidence type="ECO:0000313" key="11">
    <source>
        <dbReference type="Proteomes" id="UP001165060"/>
    </source>
</evidence>
<dbReference type="InterPro" id="IPR020846">
    <property type="entry name" value="MFS_dom"/>
</dbReference>
<evidence type="ECO:0000256" key="1">
    <source>
        <dbReference type="ARBA" id="ARBA00004141"/>
    </source>
</evidence>
<dbReference type="Gene3D" id="3.40.50.300">
    <property type="entry name" value="P-loop containing nucleotide triphosphate hydrolases"/>
    <property type="match status" value="1"/>
</dbReference>
<evidence type="ECO:0000313" key="10">
    <source>
        <dbReference type="EMBL" id="GMI22172.1"/>
    </source>
</evidence>
<dbReference type="EMBL" id="BRYB01003880">
    <property type="protein sequence ID" value="GMI22172.1"/>
    <property type="molecule type" value="Genomic_DNA"/>
</dbReference>
<keyword evidence="6 8" id="KW-1133">Transmembrane helix</keyword>
<proteinExistence type="predicted"/>
<dbReference type="PROSITE" id="PS50850">
    <property type="entry name" value="MFS"/>
    <property type="match status" value="1"/>
</dbReference>